<comment type="caution">
    <text evidence="1">The sequence shown here is derived from an EMBL/GenBank/DDBJ whole genome shotgun (WGS) entry which is preliminary data.</text>
</comment>
<reference evidence="1 2" key="1">
    <citation type="submission" date="2021-01" db="EMBL/GenBank/DDBJ databases">
        <title>Chromosome-level genome assembly of a human fungal pathogen reveals clustering of transcriptionally co-regulated genes.</title>
        <authorList>
            <person name="Voorhies M."/>
            <person name="Cohen S."/>
            <person name="Shea T.P."/>
            <person name="Petrus S."/>
            <person name="Munoz J.F."/>
            <person name="Poplawski S."/>
            <person name="Goldman W.E."/>
            <person name="Michael T."/>
            <person name="Cuomo C.A."/>
            <person name="Sil A."/>
            <person name="Beyhan S."/>
        </authorList>
    </citation>
    <scope>NUCLEOTIDE SEQUENCE [LARGE SCALE GENOMIC DNA]</scope>
    <source>
        <strain evidence="1 2">G184AR</strain>
    </source>
</reference>
<accession>A0A8H8D6W9</accession>
<name>A0A8H8D6W9_AJECA</name>
<evidence type="ECO:0000313" key="2">
    <source>
        <dbReference type="Proteomes" id="UP000670092"/>
    </source>
</evidence>
<proteinExistence type="predicted"/>
<dbReference type="VEuPathDB" id="FungiDB:I7I52_01142"/>
<sequence>MLLVTEHFLASDPCGDHGQNGSSKRFTGIALTGLINAKMRLPISLDMLLHPPFLPDDGGIKFPMEIKRRFQLEVHPFLTYLLNSLEKHQRLEKQVILPPLIFPSPDDNVALVVGHASVFTKQEYNPIHTGIKNQYT</sequence>
<organism evidence="1 2">
    <name type="scientific">Ajellomyces capsulatus</name>
    <name type="common">Darling's disease fungus</name>
    <name type="synonym">Histoplasma capsulatum</name>
    <dbReference type="NCBI Taxonomy" id="5037"/>
    <lineage>
        <taxon>Eukaryota</taxon>
        <taxon>Fungi</taxon>
        <taxon>Dikarya</taxon>
        <taxon>Ascomycota</taxon>
        <taxon>Pezizomycotina</taxon>
        <taxon>Eurotiomycetes</taxon>
        <taxon>Eurotiomycetidae</taxon>
        <taxon>Onygenales</taxon>
        <taxon>Ajellomycetaceae</taxon>
        <taxon>Histoplasma</taxon>
    </lineage>
</organism>
<gene>
    <name evidence="1" type="ORF">I7I52_01142</name>
</gene>
<evidence type="ECO:0000313" key="1">
    <source>
        <dbReference type="EMBL" id="KAG5303214.1"/>
    </source>
</evidence>
<dbReference type="Proteomes" id="UP000670092">
    <property type="component" value="Unassembled WGS sequence"/>
</dbReference>
<dbReference type="AlphaFoldDB" id="A0A8H8D6W9"/>
<dbReference type="EMBL" id="JAEVHI010000001">
    <property type="protein sequence ID" value="KAG5303214.1"/>
    <property type="molecule type" value="Genomic_DNA"/>
</dbReference>
<protein>
    <submittedName>
        <fullName evidence="1">Uncharacterized protein</fullName>
    </submittedName>
</protein>